<dbReference type="CDD" id="cd11386">
    <property type="entry name" value="MCP_signal"/>
    <property type="match status" value="1"/>
</dbReference>
<dbReference type="InterPro" id="IPR003660">
    <property type="entry name" value="HAMP_dom"/>
</dbReference>
<dbReference type="PANTHER" id="PTHR32089">
    <property type="entry name" value="METHYL-ACCEPTING CHEMOTAXIS PROTEIN MCPB"/>
    <property type="match status" value="1"/>
</dbReference>
<dbReference type="SUPFAM" id="SSF58104">
    <property type="entry name" value="Methyl-accepting chemotaxis protein (MCP) signaling domain"/>
    <property type="match status" value="1"/>
</dbReference>
<dbReference type="Pfam" id="PF00015">
    <property type="entry name" value="MCPsignal"/>
    <property type="match status" value="1"/>
</dbReference>
<keyword evidence="4" id="KW-1133">Transmembrane helix</keyword>
<evidence type="ECO:0000313" key="7">
    <source>
        <dbReference type="EMBL" id="GAW65925.1"/>
    </source>
</evidence>
<dbReference type="EMBL" id="BDQG01000001">
    <property type="protein sequence ID" value="GAW65925.1"/>
    <property type="molecule type" value="Genomic_DNA"/>
</dbReference>
<keyword evidence="4" id="KW-0812">Transmembrane</keyword>
<gene>
    <name evidence="7" type="ORF">GPEL0_01f1043</name>
</gene>
<reference evidence="7 8" key="1">
    <citation type="submission" date="2017-04" db="EMBL/GenBank/DDBJ databases">
        <authorList>
            <consortium name="Geobacter pelophilus Genome Sequencing"/>
            <person name="Aoyagi T."/>
            <person name="Koike H."/>
            <person name="Hori T."/>
        </authorList>
    </citation>
    <scope>NUCLEOTIDE SEQUENCE [LARGE SCALE GENOMIC DNA]</scope>
    <source>
        <strain evidence="7 8">Drf2</strain>
    </source>
</reference>
<accession>A0ABQ0MFR0</accession>
<dbReference type="PANTHER" id="PTHR32089:SF112">
    <property type="entry name" value="LYSOZYME-LIKE PROTEIN-RELATED"/>
    <property type="match status" value="1"/>
</dbReference>
<evidence type="ECO:0000313" key="8">
    <source>
        <dbReference type="Proteomes" id="UP000194153"/>
    </source>
</evidence>
<name>A0ABQ0MFR0_9BACT</name>
<evidence type="ECO:0000256" key="3">
    <source>
        <dbReference type="PROSITE-ProRule" id="PRU00284"/>
    </source>
</evidence>
<keyword evidence="1 3" id="KW-0807">Transducer</keyword>
<comment type="similarity">
    <text evidence="2">Belongs to the methyl-accepting chemotaxis (MCP) protein family.</text>
</comment>
<organism evidence="7 8">
    <name type="scientific">Geoanaerobacter pelophilus</name>
    <dbReference type="NCBI Taxonomy" id="60036"/>
    <lineage>
        <taxon>Bacteria</taxon>
        <taxon>Pseudomonadati</taxon>
        <taxon>Thermodesulfobacteriota</taxon>
        <taxon>Desulfuromonadia</taxon>
        <taxon>Geobacterales</taxon>
        <taxon>Geobacteraceae</taxon>
        <taxon>Geoanaerobacter</taxon>
    </lineage>
</organism>
<dbReference type="InterPro" id="IPR004089">
    <property type="entry name" value="MCPsignal_dom"/>
</dbReference>
<dbReference type="Pfam" id="PF00672">
    <property type="entry name" value="HAMP"/>
    <property type="match status" value="1"/>
</dbReference>
<feature type="domain" description="Methyl-accepting transducer" evidence="5">
    <location>
        <begin position="274"/>
        <end position="510"/>
    </location>
</feature>
<evidence type="ECO:0000256" key="4">
    <source>
        <dbReference type="SAM" id="Phobius"/>
    </source>
</evidence>
<dbReference type="RefSeq" id="WP_085812329.1">
    <property type="nucleotide sequence ID" value="NZ_BDQG01000001.1"/>
</dbReference>
<feature type="transmembrane region" description="Helical" evidence="4">
    <location>
        <begin position="188"/>
        <end position="211"/>
    </location>
</feature>
<dbReference type="Gene3D" id="1.10.287.950">
    <property type="entry name" value="Methyl-accepting chemotaxis protein"/>
    <property type="match status" value="1"/>
</dbReference>
<comment type="caution">
    <text evidence="7">The sequence shown here is derived from an EMBL/GenBank/DDBJ whole genome shotgun (WGS) entry which is preliminary data.</text>
</comment>
<evidence type="ECO:0000259" key="5">
    <source>
        <dbReference type="PROSITE" id="PS50111"/>
    </source>
</evidence>
<dbReference type="Pfam" id="PF12729">
    <property type="entry name" value="4HB_MCP_1"/>
    <property type="match status" value="1"/>
</dbReference>
<dbReference type="SMART" id="SM00304">
    <property type="entry name" value="HAMP"/>
    <property type="match status" value="2"/>
</dbReference>
<protein>
    <submittedName>
        <fullName evidence="7">Methyl-accepting chemotaxis sensory transducer</fullName>
    </submittedName>
</protein>
<keyword evidence="8" id="KW-1185">Reference proteome</keyword>
<dbReference type="Proteomes" id="UP000194153">
    <property type="component" value="Unassembled WGS sequence"/>
</dbReference>
<dbReference type="InterPro" id="IPR024478">
    <property type="entry name" value="HlyB_4HB_MCP"/>
</dbReference>
<dbReference type="PROSITE" id="PS50111">
    <property type="entry name" value="CHEMOTAXIS_TRANSDUC_2"/>
    <property type="match status" value="1"/>
</dbReference>
<sequence length="547" mass="56984">MKWYQALPLGTKILAGFLVVAGVSGLSGILAAGSIYDVAARAERMYTGNLVPMSGLPEMVREYQTSLCLLRDIVIDRSDQERVEHQELLKRSSANVEKGLAALLASNRSPQAAALQKKITEDLKLFGFFRDKIVDLAASGRQDEAVNIMRNQGGDVIARIDSGIGEVVALNKAQAGKRHAESTQAARFALALSAACLSMGVAAALAIGYFLSRSITAPLSAVAGRVAEIAAGDLTARSAAPASAGSRNQLHLLSLHVDQMAQTLHSVVSCIVSEAGKLSTASGTLNYKSAGMVAEAEAAGEQIEVVALSSAEIDGAASEIARNCSLAADNVSRANQAVESAGRSMGETIHKMQVVGEQSRDTSVVLSRLGERSLQIGEITSTIEDIADQTNLLALNAAIEAARAGEQGRGFAVVADEVRGLASRTTAATSEIAQMIRSIQAETRLAIGAMERGVAEAEQGVAKALRTGEALASVTATIEAIAIEVSHIATAAEEQSLSVHAMAGNIGQVTAVIRESRGGAQEFAAAAARMHLVAAELKTLVYRFTLA</sequence>
<proteinExistence type="inferred from homology"/>
<keyword evidence="4" id="KW-0472">Membrane</keyword>
<evidence type="ECO:0000256" key="2">
    <source>
        <dbReference type="ARBA" id="ARBA00029447"/>
    </source>
</evidence>
<evidence type="ECO:0000256" key="1">
    <source>
        <dbReference type="ARBA" id="ARBA00023224"/>
    </source>
</evidence>
<dbReference type="SMART" id="SM00283">
    <property type="entry name" value="MA"/>
    <property type="match status" value="1"/>
</dbReference>
<dbReference type="PROSITE" id="PS50885">
    <property type="entry name" value="HAMP"/>
    <property type="match status" value="1"/>
</dbReference>
<feature type="transmembrane region" description="Helical" evidence="4">
    <location>
        <begin position="13"/>
        <end position="36"/>
    </location>
</feature>
<reference evidence="8" key="2">
    <citation type="submission" date="2017-05" db="EMBL/GenBank/DDBJ databases">
        <title>Draft genome sequence of Geobacter pelophilus, a iron(III)-reducing bacteria.</title>
        <authorList>
            <person name="Aoyagi T."/>
            <person name="Koike H."/>
            <person name="Morita T."/>
            <person name="Sato Y."/>
            <person name="Habe H."/>
            <person name="Hori T."/>
        </authorList>
    </citation>
    <scope>NUCLEOTIDE SEQUENCE [LARGE SCALE GENOMIC DNA]</scope>
    <source>
        <strain evidence="8">Drf2</strain>
    </source>
</reference>
<feature type="domain" description="HAMP" evidence="6">
    <location>
        <begin position="213"/>
        <end position="269"/>
    </location>
</feature>
<evidence type="ECO:0000259" key="6">
    <source>
        <dbReference type="PROSITE" id="PS50885"/>
    </source>
</evidence>